<dbReference type="SUPFAM" id="SSF52540">
    <property type="entry name" value="P-loop containing nucleoside triphosphate hydrolases"/>
    <property type="match status" value="2"/>
</dbReference>
<keyword evidence="8" id="KW-1185">Reference proteome</keyword>
<reference evidence="7 8" key="1">
    <citation type="submission" date="2023-08" db="EMBL/GenBank/DDBJ databases">
        <authorList>
            <person name="Joshi A."/>
            <person name="Thite S."/>
        </authorList>
    </citation>
    <scope>NUCLEOTIDE SEQUENCE [LARGE SCALE GENOMIC DNA]</scope>
    <source>
        <strain evidence="7 8">AC40</strain>
    </source>
</reference>
<feature type="domain" description="SWIM-type" evidence="4">
    <location>
        <begin position="65"/>
        <end position="99"/>
    </location>
</feature>
<evidence type="ECO:0000259" key="4">
    <source>
        <dbReference type="PROSITE" id="PS50966"/>
    </source>
</evidence>
<comment type="caution">
    <text evidence="7">The sequence shown here is derived from an EMBL/GenBank/DDBJ whole genome shotgun (WGS) entry which is preliminary data.</text>
</comment>
<organism evidence="7 8">
    <name type="scientific">Alkalimonas collagenimarina</name>
    <dbReference type="NCBI Taxonomy" id="400390"/>
    <lineage>
        <taxon>Bacteria</taxon>
        <taxon>Pseudomonadati</taxon>
        <taxon>Pseudomonadota</taxon>
        <taxon>Gammaproteobacteria</taxon>
        <taxon>Alkalimonas</taxon>
    </lineage>
</organism>
<evidence type="ECO:0000259" key="5">
    <source>
        <dbReference type="PROSITE" id="PS51192"/>
    </source>
</evidence>
<dbReference type="SMART" id="SM00487">
    <property type="entry name" value="DEXDc"/>
    <property type="match status" value="1"/>
</dbReference>
<dbReference type="InterPro" id="IPR049730">
    <property type="entry name" value="SNF2/RAD54-like_C"/>
</dbReference>
<evidence type="ECO:0000259" key="6">
    <source>
        <dbReference type="PROSITE" id="PS51194"/>
    </source>
</evidence>
<evidence type="ECO:0000256" key="3">
    <source>
        <dbReference type="PROSITE-ProRule" id="PRU00325"/>
    </source>
</evidence>
<keyword evidence="3" id="KW-0862">Zinc</keyword>
<dbReference type="CDD" id="cd18012">
    <property type="entry name" value="DEXQc_arch_SWI2_SNF2"/>
    <property type="match status" value="1"/>
</dbReference>
<dbReference type="Gene3D" id="3.40.50.300">
    <property type="entry name" value="P-loop containing nucleotide triphosphate hydrolases"/>
    <property type="match status" value="1"/>
</dbReference>
<gene>
    <name evidence="7" type="ORF">Q3O60_13200</name>
</gene>
<dbReference type="Pfam" id="PF00271">
    <property type="entry name" value="Helicase_C"/>
    <property type="match status" value="1"/>
</dbReference>
<dbReference type="InterPro" id="IPR001650">
    <property type="entry name" value="Helicase_C-like"/>
</dbReference>
<dbReference type="EMBL" id="JAUZVZ010000020">
    <property type="protein sequence ID" value="MDP4537148.1"/>
    <property type="molecule type" value="Genomic_DNA"/>
</dbReference>
<keyword evidence="2 7" id="KW-0347">Helicase</keyword>
<dbReference type="SMART" id="SM00490">
    <property type="entry name" value="HELICc"/>
    <property type="match status" value="1"/>
</dbReference>
<dbReference type="EC" id="3.6.4.-" evidence="7"/>
<dbReference type="InterPro" id="IPR038718">
    <property type="entry name" value="SNF2-like_sf"/>
</dbReference>
<dbReference type="GO" id="GO:0004386">
    <property type="term" value="F:helicase activity"/>
    <property type="evidence" value="ECO:0007669"/>
    <property type="project" value="UniProtKB-KW"/>
</dbReference>
<dbReference type="Pfam" id="PF04434">
    <property type="entry name" value="SWIM"/>
    <property type="match status" value="1"/>
</dbReference>
<keyword evidence="2 7" id="KW-0547">Nucleotide-binding</keyword>
<dbReference type="PANTHER" id="PTHR10799">
    <property type="entry name" value="SNF2/RAD54 HELICASE FAMILY"/>
    <property type="match status" value="1"/>
</dbReference>
<dbReference type="InterPro" id="IPR014001">
    <property type="entry name" value="Helicase_ATP-bd"/>
</dbReference>
<dbReference type="CDD" id="cd18793">
    <property type="entry name" value="SF2_C_SNF"/>
    <property type="match status" value="1"/>
</dbReference>
<dbReference type="InterPro" id="IPR000330">
    <property type="entry name" value="SNF2_N"/>
</dbReference>
<sequence>MPEHTSIEFPLSEQELILRYGPAVHQRALSYLQQNKVFRVEHDENFAKIEAQVWGNSLIPYRQKIRLQRNGNDWQLDARCSCPVRSNCKHTLAVLLKVIQQQQEMGQQQQAKLHQWLHTLQQADQLAPDFDYKDRVLYILEMTNQGLAMSPRRARRLKKGGYGQGSLLSEHDFRQGYIPHWGCSEDFRLLSLISSQNRFGQLLLKEQWGALALESILQSGRCFLQSVQAPIERGPSLPLQLNWQQASDQRQLQVSIEGLDKWQLIDTTPPMYLDAKQRRIGLIETQLGGEQLQHLLHMPAVPDDELAHVWFSMQQALESTAIPAPDDIEIKQIHQDPVAKLILTMQPDGRGKSGPVAKLIFGYGPLELNPAQSEQDHISHHCQGQQHYAIERNLALEQTAQQQLSECQLYPLKPNSTEPVQCFSVIDDTPQSWLGFIEQDIPWLQQQGWQVRQSQSFDLGIIDADTELEVTSDEPGWFKLDMTVQVNQEAVPILPLVQQWLHQHGEPDSEAILWLPLPDGKTLRLSAEQLQPLFSTLLEFMQQGDEQKKLRLPIHRSQLLQQLPEQHITFTSADHIRHLSERLQNFSGIEPVPAPEGLQAELRPYQQQGLNWLQFLQHYGFGGILADDMGLGKTLQTLAFLLHQKQIKPDGFSAMVICPTSLIGNWQQETQRFTPALKVLVIHGQQRSKELVELDTADLIITTYPLVARDMKHYQARPFSHIILDEAQQIKNSRSQTTAAIRKLRANFKLCLSGTPLENHLGELKSLFDFALPGLLGTDAFFRNQFKKPIEREQQSSRAVELRQRVAPFMLRRTKSQVMSELPDKVEIEQLLELDQDQRQLYDSIRLSMESRIRQLFAEKGMAKSQIEFLDALLKLRQVCCDARLVKLESAQKVQTSAKLIWLQENLPEMIEEGRKIILFSQFTSMLALIEEAIQQLGIPYAKLTGQTKKRQQQIDAFQQGDVPLFLVSLKAGGTGLNLTAADTVIHYDPWWNPAVMQQATDRAHRIGQDKRVFVYKLIAKDTVEQKIQVLQQQKQALADTLFSGRAEGVWQGNADELLQLFS</sequence>
<feature type="domain" description="Helicase ATP-binding" evidence="5">
    <location>
        <begin position="614"/>
        <end position="774"/>
    </location>
</feature>
<accession>A0ABT9H1I1</accession>
<dbReference type="InterPro" id="IPR007527">
    <property type="entry name" value="Znf_SWIM"/>
</dbReference>
<evidence type="ECO:0000256" key="1">
    <source>
        <dbReference type="ARBA" id="ARBA00022801"/>
    </source>
</evidence>
<keyword evidence="3" id="KW-0479">Metal-binding</keyword>
<evidence type="ECO:0000256" key="2">
    <source>
        <dbReference type="ARBA" id="ARBA00022806"/>
    </source>
</evidence>
<dbReference type="InterPro" id="IPR027417">
    <property type="entry name" value="P-loop_NTPase"/>
</dbReference>
<proteinExistence type="predicted"/>
<keyword evidence="1 7" id="KW-0378">Hydrolase</keyword>
<feature type="domain" description="Helicase C-terminal" evidence="6">
    <location>
        <begin position="902"/>
        <end position="1049"/>
    </location>
</feature>
<dbReference type="Gene3D" id="3.40.50.10810">
    <property type="entry name" value="Tandem AAA-ATPase domain"/>
    <property type="match status" value="1"/>
</dbReference>
<dbReference type="Proteomes" id="UP001231616">
    <property type="component" value="Unassembled WGS sequence"/>
</dbReference>
<keyword evidence="3" id="KW-0863">Zinc-finger</keyword>
<evidence type="ECO:0000313" key="7">
    <source>
        <dbReference type="EMBL" id="MDP4537148.1"/>
    </source>
</evidence>
<dbReference type="PROSITE" id="PS51192">
    <property type="entry name" value="HELICASE_ATP_BIND_1"/>
    <property type="match status" value="1"/>
</dbReference>
<protein>
    <submittedName>
        <fullName evidence="7">DEAD/DEAH box helicase</fullName>
        <ecNumber evidence="7">3.6.4.-</ecNumber>
    </submittedName>
</protein>
<dbReference type="PROSITE" id="PS50966">
    <property type="entry name" value="ZF_SWIM"/>
    <property type="match status" value="1"/>
</dbReference>
<name>A0ABT9H1I1_9GAMM</name>
<keyword evidence="2 7" id="KW-0067">ATP-binding</keyword>
<evidence type="ECO:0000313" key="8">
    <source>
        <dbReference type="Proteomes" id="UP001231616"/>
    </source>
</evidence>
<dbReference type="Pfam" id="PF00176">
    <property type="entry name" value="SNF2-rel_dom"/>
    <property type="match status" value="1"/>
</dbReference>
<dbReference type="PROSITE" id="PS51194">
    <property type="entry name" value="HELICASE_CTER"/>
    <property type="match status" value="1"/>
</dbReference>
<dbReference type="GO" id="GO:0016787">
    <property type="term" value="F:hydrolase activity"/>
    <property type="evidence" value="ECO:0007669"/>
    <property type="project" value="UniProtKB-KW"/>
</dbReference>
<dbReference type="RefSeq" id="WP_305894413.1">
    <property type="nucleotide sequence ID" value="NZ_JAUZVZ010000020.1"/>
</dbReference>